<organism evidence="2 3">
    <name type="scientific">Hibiscus sabdariffa</name>
    <name type="common">roselle</name>
    <dbReference type="NCBI Taxonomy" id="183260"/>
    <lineage>
        <taxon>Eukaryota</taxon>
        <taxon>Viridiplantae</taxon>
        <taxon>Streptophyta</taxon>
        <taxon>Embryophyta</taxon>
        <taxon>Tracheophyta</taxon>
        <taxon>Spermatophyta</taxon>
        <taxon>Magnoliopsida</taxon>
        <taxon>eudicotyledons</taxon>
        <taxon>Gunneridae</taxon>
        <taxon>Pentapetalae</taxon>
        <taxon>rosids</taxon>
        <taxon>malvids</taxon>
        <taxon>Malvales</taxon>
        <taxon>Malvaceae</taxon>
        <taxon>Malvoideae</taxon>
        <taxon>Hibiscus</taxon>
    </lineage>
</organism>
<gene>
    <name evidence="2" type="ORF">V6N11_044918</name>
</gene>
<keyword evidence="3" id="KW-1185">Reference proteome</keyword>
<reference evidence="2 3" key="1">
    <citation type="journal article" date="2024" name="G3 (Bethesda)">
        <title>Genome assembly of Hibiscus sabdariffa L. provides insights into metabolisms of medicinal natural products.</title>
        <authorList>
            <person name="Kim T."/>
        </authorList>
    </citation>
    <scope>NUCLEOTIDE SEQUENCE [LARGE SCALE GENOMIC DNA]</scope>
    <source>
        <strain evidence="2">TK-2024</strain>
        <tissue evidence="2">Old leaves</tissue>
    </source>
</reference>
<proteinExistence type="predicted"/>
<keyword evidence="1" id="KW-1133">Transmembrane helix</keyword>
<keyword evidence="1" id="KW-0472">Membrane</keyword>
<dbReference type="PANTHER" id="PTHR37909:SF1">
    <property type="entry name" value="S-ADENOSYL-L-METHIONINE-DEPENDENT METHYLTRANSFERASES SUPERFAMILY PROTEIN"/>
    <property type="match status" value="1"/>
</dbReference>
<dbReference type="PANTHER" id="PTHR37909">
    <property type="entry name" value="S-ADENOSYL-L-METHIONINE-DEPENDENT METHYLTRANSFERASES SUPERFAMILY PROTEIN"/>
    <property type="match status" value="1"/>
</dbReference>
<accession>A0ABR2PUX8</accession>
<sequence>MKDEQHHPFYERTRLSITKLFTHHTATFVILVSLSYAMGYLSCSFPTQQQRQQLLPQLTPPPSVYQLDSFRVTALLQLTLSPTSSFDRLFNNTSLYTNFPPPYHGAFLGGKRMKGWGS</sequence>
<evidence type="ECO:0000256" key="1">
    <source>
        <dbReference type="SAM" id="Phobius"/>
    </source>
</evidence>
<name>A0ABR2PUX8_9ROSI</name>
<evidence type="ECO:0000313" key="2">
    <source>
        <dbReference type="EMBL" id="KAK8992026.1"/>
    </source>
</evidence>
<keyword evidence="1" id="KW-0812">Transmembrane</keyword>
<dbReference type="Proteomes" id="UP001396334">
    <property type="component" value="Unassembled WGS sequence"/>
</dbReference>
<feature type="transmembrane region" description="Helical" evidence="1">
    <location>
        <begin position="20"/>
        <end position="41"/>
    </location>
</feature>
<dbReference type="EMBL" id="JBBPBN010000051">
    <property type="protein sequence ID" value="KAK8992026.1"/>
    <property type="molecule type" value="Genomic_DNA"/>
</dbReference>
<protein>
    <submittedName>
        <fullName evidence="2">Uncharacterized protein</fullName>
    </submittedName>
</protein>
<comment type="caution">
    <text evidence="2">The sequence shown here is derived from an EMBL/GenBank/DDBJ whole genome shotgun (WGS) entry which is preliminary data.</text>
</comment>
<evidence type="ECO:0000313" key="3">
    <source>
        <dbReference type="Proteomes" id="UP001396334"/>
    </source>
</evidence>